<name>A0A2K4ZA68_9FIRM</name>
<organism evidence="2 3">
    <name type="scientific">Acetatifactor muris</name>
    <dbReference type="NCBI Taxonomy" id="879566"/>
    <lineage>
        <taxon>Bacteria</taxon>
        <taxon>Bacillati</taxon>
        <taxon>Bacillota</taxon>
        <taxon>Clostridia</taxon>
        <taxon>Lachnospirales</taxon>
        <taxon>Lachnospiraceae</taxon>
        <taxon>Acetatifactor</taxon>
    </lineage>
</organism>
<evidence type="ECO:0000313" key="3">
    <source>
        <dbReference type="Proteomes" id="UP000236311"/>
    </source>
</evidence>
<dbReference type="Proteomes" id="UP000236311">
    <property type="component" value="Unassembled WGS sequence"/>
</dbReference>
<keyword evidence="3" id="KW-1185">Reference proteome</keyword>
<dbReference type="PROSITE" id="PS51186">
    <property type="entry name" value="GNAT"/>
    <property type="match status" value="1"/>
</dbReference>
<reference evidence="2 3" key="1">
    <citation type="submission" date="2018-01" db="EMBL/GenBank/DDBJ databases">
        <authorList>
            <person name="Gaut B.S."/>
            <person name="Morton B.R."/>
            <person name="Clegg M.T."/>
            <person name="Duvall M.R."/>
        </authorList>
    </citation>
    <scope>NUCLEOTIDE SEQUENCE [LARGE SCALE GENOMIC DNA]</scope>
    <source>
        <strain evidence="2">GP69</strain>
    </source>
</reference>
<dbReference type="GO" id="GO:0016747">
    <property type="term" value="F:acyltransferase activity, transferring groups other than amino-acyl groups"/>
    <property type="evidence" value="ECO:0007669"/>
    <property type="project" value="InterPro"/>
</dbReference>
<protein>
    <recommendedName>
        <fullName evidence="1">N-acetyltransferase domain-containing protein</fullName>
    </recommendedName>
</protein>
<evidence type="ECO:0000313" key="2">
    <source>
        <dbReference type="EMBL" id="SOY27366.1"/>
    </source>
</evidence>
<dbReference type="AlphaFoldDB" id="A0A2K4ZA68"/>
<proteinExistence type="predicted"/>
<dbReference type="Gene3D" id="3.40.630.30">
    <property type="match status" value="1"/>
</dbReference>
<dbReference type="SUPFAM" id="SSF55729">
    <property type="entry name" value="Acyl-CoA N-acyltransferases (Nat)"/>
    <property type="match status" value="1"/>
</dbReference>
<dbReference type="RefSeq" id="WP_172454901.1">
    <property type="nucleotide sequence ID" value="NZ_JANJZD010000008.1"/>
</dbReference>
<dbReference type="EMBL" id="OFSM01000001">
    <property type="protein sequence ID" value="SOY27366.1"/>
    <property type="molecule type" value="Genomic_DNA"/>
</dbReference>
<gene>
    <name evidence="2" type="ORF">AMURIS_00070</name>
</gene>
<evidence type="ECO:0000259" key="1">
    <source>
        <dbReference type="PROSITE" id="PS51186"/>
    </source>
</evidence>
<dbReference type="Pfam" id="PF13302">
    <property type="entry name" value="Acetyltransf_3"/>
    <property type="match status" value="1"/>
</dbReference>
<dbReference type="InterPro" id="IPR000182">
    <property type="entry name" value="GNAT_dom"/>
</dbReference>
<dbReference type="InterPro" id="IPR016181">
    <property type="entry name" value="Acyl_CoA_acyltransferase"/>
</dbReference>
<feature type="domain" description="N-acetyltransferase" evidence="1">
    <location>
        <begin position="12"/>
        <end position="160"/>
    </location>
</feature>
<accession>A0A2K4ZA68</accession>
<dbReference type="PANTHER" id="PTHR43415:SF3">
    <property type="entry name" value="GNAT-FAMILY ACETYLTRANSFERASE"/>
    <property type="match status" value="1"/>
</dbReference>
<sequence>MYYDRIIEGRFVDLKSVTAEDADFTRNIRQDPDFARFFPPLDNTLEQQKNWIKFQQSKAGDYFFVVWDKNGERIGTIALYNINGKNCESGRLAVKGNAFQSTEAQLLIFKFAFEYLGMETVSGYIFADNHRAIRFNKQFGCTMEEPEMHDNGHYMVKATYTKEAVDKAFKGKKKMMYR</sequence>
<dbReference type="PANTHER" id="PTHR43415">
    <property type="entry name" value="SPERMIDINE N(1)-ACETYLTRANSFERASE"/>
    <property type="match status" value="1"/>
</dbReference>